<organism evidence="12 13">
    <name type="scientific">Thermomonospora echinospora</name>
    <dbReference type="NCBI Taxonomy" id="1992"/>
    <lineage>
        <taxon>Bacteria</taxon>
        <taxon>Bacillati</taxon>
        <taxon>Actinomycetota</taxon>
        <taxon>Actinomycetes</taxon>
        <taxon>Streptosporangiales</taxon>
        <taxon>Thermomonosporaceae</taxon>
        <taxon>Thermomonospora</taxon>
    </lineage>
</organism>
<dbReference type="GO" id="GO:0005737">
    <property type="term" value="C:cytoplasm"/>
    <property type="evidence" value="ECO:0007669"/>
    <property type="project" value="UniProtKB-SubCell"/>
</dbReference>
<reference evidence="13" key="1">
    <citation type="submission" date="2016-10" db="EMBL/GenBank/DDBJ databases">
        <authorList>
            <person name="Varghese N."/>
            <person name="Submissions S."/>
        </authorList>
    </citation>
    <scope>NUCLEOTIDE SEQUENCE [LARGE SCALE GENOMIC DNA]</scope>
    <source>
        <strain evidence="13">DSM 43163</strain>
    </source>
</reference>
<dbReference type="AlphaFoldDB" id="A0A1H6E500"/>
<dbReference type="SUPFAM" id="SSF53335">
    <property type="entry name" value="S-adenosyl-L-methionine-dependent methyltransferases"/>
    <property type="match status" value="1"/>
</dbReference>
<dbReference type="InterPro" id="IPR000682">
    <property type="entry name" value="PCMT"/>
</dbReference>
<sequence>MTDMTTDHTGVDELREAAIAELRSAGTLASQEVEAAFRAVPRHTFIPEADLATAWAPYRAVVTKRDEHGNALSSVSDMHVQSYMLTEARIEPGMNVLEIGSGGYNAALIAELVGPDGRVTTVDIDEWVTDRASRLLDAAGYSSRVEVVLADAEAGMPDGAPYDRILVTVGSWDIPPAWTEQLADDGLLVVPLEPGRSAAPCHTRSRPATRPPCGFGPELVHQLPQRLLAPSHRREHHVADLLVGAAKAVSAMGAGCSPSRLSCLSEIVIARRCRGPGLLGRWHRCGWAESDVPRGAPALLEAGGGAFASTREYALSAEGRRRVPTPGTGLGVCAEARCAAHVSLGIGGKSRRRRA</sequence>
<gene>
    <name evidence="12" type="ORF">SAMN04489712_13525</name>
</gene>
<dbReference type="PANTHER" id="PTHR11579">
    <property type="entry name" value="PROTEIN-L-ISOASPARTATE O-METHYLTRANSFERASE"/>
    <property type="match status" value="1"/>
</dbReference>
<evidence type="ECO:0000256" key="4">
    <source>
        <dbReference type="ARBA" id="ARBA00013346"/>
    </source>
</evidence>
<dbReference type="GO" id="GO:0004719">
    <property type="term" value="F:protein-L-isoaspartate (D-aspartate) O-methyltransferase activity"/>
    <property type="evidence" value="ECO:0007669"/>
    <property type="project" value="UniProtKB-EC"/>
</dbReference>
<evidence type="ECO:0000256" key="2">
    <source>
        <dbReference type="ARBA" id="ARBA00005369"/>
    </source>
</evidence>
<protein>
    <recommendedName>
        <fullName evidence="4">Protein-L-isoaspartate O-methyltransferase</fullName>
        <ecNumber evidence="3">2.1.1.77</ecNumber>
    </recommendedName>
    <alternativeName>
        <fullName evidence="11">L-isoaspartyl protein carboxyl methyltransferase</fullName>
    </alternativeName>
    <alternativeName>
        <fullName evidence="9">Protein L-isoaspartyl methyltransferase</fullName>
    </alternativeName>
    <alternativeName>
        <fullName evidence="10">Protein-beta-aspartate methyltransferase</fullName>
    </alternativeName>
</protein>
<evidence type="ECO:0000256" key="9">
    <source>
        <dbReference type="ARBA" id="ARBA00030757"/>
    </source>
</evidence>
<dbReference type="Pfam" id="PF01135">
    <property type="entry name" value="PCMT"/>
    <property type="match status" value="1"/>
</dbReference>
<evidence type="ECO:0000256" key="10">
    <source>
        <dbReference type="ARBA" id="ARBA00031323"/>
    </source>
</evidence>
<proteinExistence type="inferred from homology"/>
<evidence type="ECO:0000256" key="6">
    <source>
        <dbReference type="ARBA" id="ARBA00022603"/>
    </source>
</evidence>
<comment type="subcellular location">
    <subcellularLocation>
        <location evidence="1">Cytoplasm</location>
    </subcellularLocation>
</comment>
<dbReference type="InterPro" id="IPR029063">
    <property type="entry name" value="SAM-dependent_MTases_sf"/>
</dbReference>
<dbReference type="Proteomes" id="UP000236723">
    <property type="component" value="Unassembled WGS sequence"/>
</dbReference>
<evidence type="ECO:0000313" key="13">
    <source>
        <dbReference type="Proteomes" id="UP000236723"/>
    </source>
</evidence>
<dbReference type="GO" id="GO:0032259">
    <property type="term" value="P:methylation"/>
    <property type="evidence" value="ECO:0007669"/>
    <property type="project" value="UniProtKB-KW"/>
</dbReference>
<evidence type="ECO:0000256" key="3">
    <source>
        <dbReference type="ARBA" id="ARBA00011890"/>
    </source>
</evidence>
<dbReference type="Gene3D" id="3.40.50.150">
    <property type="entry name" value="Vaccinia Virus protein VP39"/>
    <property type="match status" value="1"/>
</dbReference>
<keyword evidence="5" id="KW-0963">Cytoplasm</keyword>
<evidence type="ECO:0000256" key="8">
    <source>
        <dbReference type="ARBA" id="ARBA00022691"/>
    </source>
</evidence>
<dbReference type="CDD" id="cd02440">
    <property type="entry name" value="AdoMet_MTases"/>
    <property type="match status" value="1"/>
</dbReference>
<evidence type="ECO:0000256" key="11">
    <source>
        <dbReference type="ARBA" id="ARBA00031350"/>
    </source>
</evidence>
<dbReference type="PANTHER" id="PTHR11579:SF0">
    <property type="entry name" value="PROTEIN-L-ISOASPARTATE(D-ASPARTATE) O-METHYLTRANSFERASE"/>
    <property type="match status" value="1"/>
</dbReference>
<evidence type="ECO:0000256" key="7">
    <source>
        <dbReference type="ARBA" id="ARBA00022679"/>
    </source>
</evidence>
<keyword evidence="6 12" id="KW-0489">Methyltransferase</keyword>
<keyword evidence="7 12" id="KW-0808">Transferase</keyword>
<evidence type="ECO:0000256" key="1">
    <source>
        <dbReference type="ARBA" id="ARBA00004496"/>
    </source>
</evidence>
<name>A0A1H6E500_9ACTN</name>
<dbReference type="EC" id="2.1.1.77" evidence="3"/>
<dbReference type="EMBL" id="FNVO01000035">
    <property type="protein sequence ID" value="SEG92770.1"/>
    <property type="molecule type" value="Genomic_DNA"/>
</dbReference>
<keyword evidence="13" id="KW-1185">Reference proteome</keyword>
<evidence type="ECO:0000313" key="12">
    <source>
        <dbReference type="EMBL" id="SEG92770.1"/>
    </source>
</evidence>
<keyword evidence="8" id="KW-0949">S-adenosyl-L-methionine</keyword>
<accession>A0A1H6E500</accession>
<comment type="similarity">
    <text evidence="2">Belongs to the methyltransferase superfamily. L-isoaspartyl/D-aspartyl protein methyltransferase family.</text>
</comment>
<evidence type="ECO:0000256" key="5">
    <source>
        <dbReference type="ARBA" id="ARBA00022490"/>
    </source>
</evidence>